<reference evidence="1" key="1">
    <citation type="submission" date="2020-02" db="EMBL/GenBank/DDBJ databases">
        <authorList>
            <person name="Meier V. D."/>
        </authorList>
    </citation>
    <scope>NUCLEOTIDE SEQUENCE</scope>
    <source>
        <strain evidence="1">AVDCRST_MAG93</strain>
    </source>
</reference>
<dbReference type="EMBL" id="CADCTR010000180">
    <property type="protein sequence ID" value="CAA9223479.1"/>
    <property type="molecule type" value="Genomic_DNA"/>
</dbReference>
<dbReference type="AlphaFoldDB" id="A0A6J4HG39"/>
<accession>A0A6J4HG39</accession>
<gene>
    <name evidence="1" type="ORF">AVDCRST_MAG93-553</name>
</gene>
<sequence>MDTENGASIENAVTFPTRQQATERMAQEQVGFYMDLPRTGGHAHVRHLAIADLTTVAGLPTQTQTTVLRVFREIAEASGGAALSWEQLAKNQKRNKEMADAICVIGFIKPRLVMTEAELDGDPHTMLVSELHVTERTRYLNICTGQDEEAAKKLRPFPVEGLRPAPALQAVSAPAFALVRPEAQ</sequence>
<name>A0A6J4HG39_9CHLR</name>
<protein>
    <submittedName>
        <fullName evidence="1">Uncharacterized protein</fullName>
    </submittedName>
</protein>
<evidence type="ECO:0000313" key="1">
    <source>
        <dbReference type="EMBL" id="CAA9223479.1"/>
    </source>
</evidence>
<organism evidence="1">
    <name type="scientific">uncultured Chloroflexia bacterium</name>
    <dbReference type="NCBI Taxonomy" id="1672391"/>
    <lineage>
        <taxon>Bacteria</taxon>
        <taxon>Bacillati</taxon>
        <taxon>Chloroflexota</taxon>
        <taxon>Chloroflexia</taxon>
        <taxon>environmental samples</taxon>
    </lineage>
</organism>
<proteinExistence type="predicted"/>